<keyword evidence="3" id="KW-1185">Reference proteome</keyword>
<reference evidence="2" key="2">
    <citation type="journal article" date="2023" name="BMC Genomics">
        <title>Pest status, molecular evolution, and epigenetic factors derived from the genome assembly of Frankliniella fusca, a thysanopteran phytovirus vector.</title>
        <authorList>
            <person name="Catto M.A."/>
            <person name="Labadie P.E."/>
            <person name="Jacobson A.L."/>
            <person name="Kennedy G.G."/>
            <person name="Srinivasan R."/>
            <person name="Hunt B.G."/>
        </authorList>
    </citation>
    <scope>NUCLEOTIDE SEQUENCE</scope>
    <source>
        <strain evidence="2">PL_HMW_Pooled</strain>
    </source>
</reference>
<dbReference type="EMBL" id="JAHWGI010001411">
    <property type="protein sequence ID" value="KAK3930305.1"/>
    <property type="molecule type" value="Genomic_DNA"/>
</dbReference>
<evidence type="ECO:0000256" key="1">
    <source>
        <dbReference type="SAM" id="MobiDB-lite"/>
    </source>
</evidence>
<dbReference type="AlphaFoldDB" id="A0AAE1LSP1"/>
<feature type="region of interest" description="Disordered" evidence="1">
    <location>
        <begin position="1"/>
        <end position="20"/>
    </location>
</feature>
<sequence>MASKESERRNERKAQTPENYPCLKDAVQKQRRAANLKPFLPEADEREEIMTHFKKTGTLLDTSQRSV</sequence>
<comment type="caution">
    <text evidence="2">The sequence shown here is derived from an EMBL/GenBank/DDBJ whole genome shotgun (WGS) entry which is preliminary data.</text>
</comment>
<reference evidence="2" key="1">
    <citation type="submission" date="2021-07" db="EMBL/GenBank/DDBJ databases">
        <authorList>
            <person name="Catto M.A."/>
            <person name="Jacobson A."/>
            <person name="Kennedy G."/>
            <person name="Labadie P."/>
            <person name="Hunt B.G."/>
            <person name="Srinivasan R."/>
        </authorList>
    </citation>
    <scope>NUCLEOTIDE SEQUENCE</scope>
    <source>
        <strain evidence="2">PL_HMW_Pooled</strain>
        <tissue evidence="2">Head</tissue>
    </source>
</reference>
<proteinExistence type="predicted"/>
<feature type="compositionally biased region" description="Basic and acidic residues" evidence="1">
    <location>
        <begin position="1"/>
        <end position="15"/>
    </location>
</feature>
<evidence type="ECO:0000313" key="2">
    <source>
        <dbReference type="EMBL" id="KAK3930305.1"/>
    </source>
</evidence>
<accession>A0AAE1LSP1</accession>
<evidence type="ECO:0000313" key="3">
    <source>
        <dbReference type="Proteomes" id="UP001219518"/>
    </source>
</evidence>
<organism evidence="2 3">
    <name type="scientific">Frankliniella fusca</name>
    <dbReference type="NCBI Taxonomy" id="407009"/>
    <lineage>
        <taxon>Eukaryota</taxon>
        <taxon>Metazoa</taxon>
        <taxon>Ecdysozoa</taxon>
        <taxon>Arthropoda</taxon>
        <taxon>Hexapoda</taxon>
        <taxon>Insecta</taxon>
        <taxon>Pterygota</taxon>
        <taxon>Neoptera</taxon>
        <taxon>Paraneoptera</taxon>
        <taxon>Thysanoptera</taxon>
        <taxon>Terebrantia</taxon>
        <taxon>Thripoidea</taxon>
        <taxon>Thripidae</taxon>
        <taxon>Frankliniella</taxon>
    </lineage>
</organism>
<name>A0AAE1LSP1_9NEOP</name>
<gene>
    <name evidence="2" type="ORF">KUF71_005039</name>
</gene>
<protein>
    <submittedName>
        <fullName evidence="2">Coiled-coil-helix-coiled-coil-helix domain-containing protein 7</fullName>
    </submittedName>
</protein>
<dbReference type="Proteomes" id="UP001219518">
    <property type="component" value="Unassembled WGS sequence"/>
</dbReference>